<dbReference type="GeneID" id="8107639"/>
<sequence length="139" mass="15181">MLPLHRLETAIDRKLGSDTSQRIETIYPFVVPPWWEPPEARINDTREEAIKAIEAISGTDTTIQFFTDGSGFDNGIGAAVYSSIGQAYKPWVPGHKGVPGNEKADQLAKLAAVEATRRTQENARIARISAPNQTTPHAA</sequence>
<dbReference type="Proteomes" id="UP000001745">
    <property type="component" value="Unassembled WGS sequence"/>
</dbReference>
<dbReference type="EMBL" id="EQ962652">
    <property type="protein sequence ID" value="EED22643.1"/>
    <property type="molecule type" value="Genomic_DNA"/>
</dbReference>
<dbReference type="GO" id="GO:0003676">
    <property type="term" value="F:nucleic acid binding"/>
    <property type="evidence" value="ECO:0007669"/>
    <property type="project" value="InterPro"/>
</dbReference>
<reference evidence="2" key="1">
    <citation type="journal article" date="2015" name="Genome Announc.">
        <title>Genome sequence of the AIDS-associated pathogen Penicillium marneffei (ATCC18224) and its near taxonomic relative Talaromyces stipitatus (ATCC10500).</title>
        <authorList>
            <person name="Nierman W.C."/>
            <person name="Fedorova-Abrams N.D."/>
            <person name="Andrianopoulos A."/>
        </authorList>
    </citation>
    <scope>NUCLEOTIDE SEQUENCE [LARGE SCALE GENOMIC DNA]</scope>
    <source>
        <strain evidence="2">ATCC 10500 / CBS 375.48 / QM 6759 / NRRL 1006</strain>
    </source>
</reference>
<proteinExistence type="predicted"/>
<dbReference type="Gene3D" id="3.30.420.10">
    <property type="entry name" value="Ribonuclease H-like superfamily/Ribonuclease H"/>
    <property type="match status" value="1"/>
</dbReference>
<name>B8LV22_TALSN</name>
<dbReference type="PhylomeDB" id="B8LV22"/>
<evidence type="ECO:0000313" key="2">
    <source>
        <dbReference type="Proteomes" id="UP000001745"/>
    </source>
</evidence>
<dbReference type="AlphaFoldDB" id="B8LV22"/>
<protein>
    <recommendedName>
        <fullName evidence="3">RNase H type-1 domain-containing protein</fullName>
    </recommendedName>
</protein>
<dbReference type="InterPro" id="IPR036397">
    <property type="entry name" value="RNaseH_sf"/>
</dbReference>
<gene>
    <name evidence="1" type="ORF">TSTA_061330</name>
</gene>
<dbReference type="RefSeq" id="XP_002340030.1">
    <property type="nucleotide sequence ID" value="XM_002339989.1"/>
</dbReference>
<dbReference type="VEuPathDB" id="FungiDB:TSTA_061330"/>
<evidence type="ECO:0008006" key="3">
    <source>
        <dbReference type="Google" id="ProtNLM"/>
    </source>
</evidence>
<evidence type="ECO:0000313" key="1">
    <source>
        <dbReference type="EMBL" id="EED22643.1"/>
    </source>
</evidence>
<dbReference type="OrthoDB" id="5430026at2759"/>
<dbReference type="InterPro" id="IPR012337">
    <property type="entry name" value="RNaseH-like_sf"/>
</dbReference>
<organism evidence="1 2">
    <name type="scientific">Talaromyces stipitatus (strain ATCC 10500 / CBS 375.48 / QM 6759 / NRRL 1006)</name>
    <name type="common">Penicillium stipitatum</name>
    <dbReference type="NCBI Taxonomy" id="441959"/>
    <lineage>
        <taxon>Eukaryota</taxon>
        <taxon>Fungi</taxon>
        <taxon>Dikarya</taxon>
        <taxon>Ascomycota</taxon>
        <taxon>Pezizomycotina</taxon>
        <taxon>Eurotiomycetes</taxon>
        <taxon>Eurotiomycetidae</taxon>
        <taxon>Eurotiales</taxon>
        <taxon>Trichocomaceae</taxon>
        <taxon>Talaromyces</taxon>
        <taxon>Talaromyces sect. Talaromyces</taxon>
    </lineage>
</organism>
<dbReference type="InParanoid" id="B8LV22"/>
<keyword evidence="2" id="KW-1185">Reference proteome</keyword>
<dbReference type="SUPFAM" id="SSF53098">
    <property type="entry name" value="Ribonuclease H-like"/>
    <property type="match status" value="1"/>
</dbReference>
<dbReference type="eggNOG" id="ENOG502T5RV">
    <property type="taxonomic scope" value="Eukaryota"/>
</dbReference>
<accession>B8LV22</accession>
<dbReference type="HOGENOM" id="CLU_1846440_0_0_1"/>